<name>Q7VC34_PROMA</name>
<evidence type="ECO:0000313" key="2">
    <source>
        <dbReference type="Proteomes" id="UP000001420"/>
    </source>
</evidence>
<gene>
    <name evidence="1" type="ordered locus">Pro_0908</name>
</gene>
<dbReference type="AlphaFoldDB" id="Q7VC34"/>
<dbReference type="KEGG" id="pma:Pro_0908"/>
<dbReference type="STRING" id="167539.Pro_0908"/>
<sequence length="201" mass="22961">MLAKTTSTSDLSTYNSKTYFRQNLLGLQTAKSRRAIEKVDLLLLAIEAIDINASQTLAFASRNLQLDKTFPNYVEIWKSRCHNPMRKSTRNAPITKESFDALVVLLSNMAEKFHPQIRELLSINSNQFDYNNRWSSFSSRLDQLINERMNVRRGAVKKYLSYSADSNSFHKKLLFTLALSSGKGGLERLSSSIFEPLSQRL</sequence>
<keyword evidence="2" id="KW-1185">Reference proteome</keyword>
<reference evidence="1 2" key="1">
    <citation type="journal article" date="2003" name="Proc. Natl. Acad. Sci. U.S.A.">
        <title>Genome sequence of the cyanobacterium Prochlorococcus marinus SS120, a nearly minimal oxyphototrophic genome.</title>
        <authorList>
            <person name="Dufresne A."/>
            <person name="Salanoubat M."/>
            <person name="Partensky F."/>
            <person name="Artiguenave F."/>
            <person name="Axmann I.M."/>
            <person name="Barbe V."/>
            <person name="Duprat S."/>
            <person name="Galperin M.Y."/>
            <person name="Koonin E.V."/>
            <person name="Le Gall F."/>
            <person name="Makarova K.S."/>
            <person name="Ostrowski M."/>
            <person name="Oztas S."/>
            <person name="Robert C."/>
            <person name="Rogozin I.B."/>
            <person name="Scanlan D.J."/>
            <person name="Tandeau de Marsac N."/>
            <person name="Weissenbach J."/>
            <person name="Wincker P."/>
            <person name="Wolf Y.I."/>
            <person name="Hess W.R."/>
        </authorList>
    </citation>
    <scope>NUCLEOTIDE SEQUENCE [LARGE SCALE GENOMIC DNA]</scope>
    <source>
        <strain evidence="2">SARG / CCMP1375 / SS120</strain>
    </source>
</reference>
<dbReference type="eggNOG" id="ENOG5033PW2">
    <property type="taxonomic scope" value="Bacteria"/>
</dbReference>
<dbReference type="Proteomes" id="UP000001420">
    <property type="component" value="Chromosome"/>
</dbReference>
<protein>
    <submittedName>
        <fullName evidence="1">Uncharacterized protein</fullName>
    </submittedName>
</protein>
<dbReference type="OrthoDB" id="509618at2"/>
<organism evidence="1 2">
    <name type="scientific">Prochlorococcus marinus (strain SARG / CCMP1375 / SS120)</name>
    <dbReference type="NCBI Taxonomy" id="167539"/>
    <lineage>
        <taxon>Bacteria</taxon>
        <taxon>Bacillati</taxon>
        <taxon>Cyanobacteriota</taxon>
        <taxon>Cyanophyceae</taxon>
        <taxon>Synechococcales</taxon>
        <taxon>Prochlorococcaceae</taxon>
        <taxon>Prochlorococcus</taxon>
    </lineage>
</organism>
<dbReference type="PATRIC" id="fig|167539.5.peg.955"/>
<dbReference type="HOGENOM" id="CLU_104980_1_0_3"/>
<dbReference type="EMBL" id="AE017126">
    <property type="protein sequence ID" value="AAP99952.1"/>
    <property type="molecule type" value="Genomic_DNA"/>
</dbReference>
<dbReference type="InterPro" id="IPR021399">
    <property type="entry name" value="DUF3038"/>
</dbReference>
<evidence type="ECO:0000313" key="1">
    <source>
        <dbReference type="EMBL" id="AAP99952.1"/>
    </source>
</evidence>
<proteinExistence type="predicted"/>
<dbReference type="EnsemblBacteria" id="AAP99952">
    <property type="protein sequence ID" value="AAP99952"/>
    <property type="gene ID" value="Pro_0908"/>
</dbReference>
<dbReference type="Pfam" id="PF11237">
    <property type="entry name" value="DUF3038"/>
    <property type="match status" value="1"/>
</dbReference>
<accession>Q7VC34</accession>
<dbReference type="RefSeq" id="WP_011125060.1">
    <property type="nucleotide sequence ID" value="NC_005042.1"/>
</dbReference>